<protein>
    <submittedName>
        <fullName evidence="3">Uncharacterized protein</fullName>
    </submittedName>
</protein>
<reference evidence="4" key="1">
    <citation type="submission" date="2014-01" db="EMBL/GenBank/DDBJ databases">
        <title>The Genome Sequence of Anopheles farauti FAR1 (V2).</title>
        <authorList>
            <consortium name="The Broad Institute Genomics Platform"/>
            <person name="Neafsey D.E."/>
            <person name="Besansky N."/>
            <person name="Howell P."/>
            <person name="Walton C."/>
            <person name="Young S.K."/>
            <person name="Zeng Q."/>
            <person name="Gargeya S."/>
            <person name="Fitzgerald M."/>
            <person name="Haas B."/>
            <person name="Abouelleil A."/>
            <person name="Allen A.W."/>
            <person name="Alvarado L."/>
            <person name="Arachchi H.M."/>
            <person name="Berlin A.M."/>
            <person name="Chapman S.B."/>
            <person name="Gainer-Dewar J."/>
            <person name="Goldberg J."/>
            <person name="Griggs A."/>
            <person name="Gujja S."/>
            <person name="Hansen M."/>
            <person name="Howarth C."/>
            <person name="Imamovic A."/>
            <person name="Ireland A."/>
            <person name="Larimer J."/>
            <person name="McCowan C."/>
            <person name="Murphy C."/>
            <person name="Pearson M."/>
            <person name="Poon T.W."/>
            <person name="Priest M."/>
            <person name="Roberts A."/>
            <person name="Saif S."/>
            <person name="Shea T."/>
            <person name="Sisk P."/>
            <person name="Sykes S."/>
            <person name="Wortman J."/>
            <person name="Nusbaum C."/>
            <person name="Birren B."/>
        </authorList>
    </citation>
    <scope>NUCLEOTIDE SEQUENCE [LARGE SCALE GENOMIC DNA]</scope>
    <source>
        <strain evidence="4">FAR1</strain>
    </source>
</reference>
<keyword evidence="4" id="KW-1185">Reference proteome</keyword>
<feature type="transmembrane region" description="Helical" evidence="2">
    <location>
        <begin position="96"/>
        <end position="114"/>
    </location>
</feature>
<dbReference type="EMBL" id="AXCN02000268">
    <property type="status" value="NOT_ANNOTATED_CDS"/>
    <property type="molecule type" value="Genomic_DNA"/>
</dbReference>
<sequence>MHFIPGRQALSNRTGFNPAGTLVITSARASERPLHEWYERALVPLRSEVRLQLQLEVQLELLQPIRWRTVRLVLVLMVVLVLVVVVVGMVPGDGTVVVVGAMLGGRPVFLLPCARRAPAPWRRWSRHRIRGSIAPDPLVDLLVLDQVRLLPERFRAHLAPERLLARLRAAQPVRFRERTERAQPEVVATVLVVLVVLVAMAVPLQVPAVQDEIVGGDTTEPGGLVEVDISSPQYDVELGASSLIGGPCCSRFCSSGMYPCVSRLCSVELVPDDVCTGELGRISSLSESCCVTISFPSGTPVHVPSIHASRSIHESRVSLPSSFSTLLLGTVVSAIADPMIAAMSSIELMSYSDSSLLSTNIRAPDTESAPFMTQLSAGALEPSEKSFTSARLHPPVPPALPPLSGPPGPSGLSTESGRQVEVDETMLLSLPVVPRLVPVPGAPLPFPLVPPPRWEPPPPPVAPPLAYVFCV</sequence>
<feature type="transmembrane region" description="Helical" evidence="2">
    <location>
        <begin position="186"/>
        <end position="204"/>
    </location>
</feature>
<dbReference type="VEuPathDB" id="VectorBase:AFAF020133"/>
<keyword evidence="2" id="KW-0472">Membrane</keyword>
<evidence type="ECO:0000313" key="4">
    <source>
        <dbReference type="Proteomes" id="UP000075886"/>
    </source>
</evidence>
<keyword evidence="2" id="KW-0812">Transmembrane</keyword>
<evidence type="ECO:0000256" key="2">
    <source>
        <dbReference type="SAM" id="Phobius"/>
    </source>
</evidence>
<dbReference type="EnsemblMetazoa" id="AFAF020133-RA">
    <property type="protein sequence ID" value="AFAF020133-PA"/>
    <property type="gene ID" value="AFAF020133"/>
</dbReference>
<feature type="compositionally biased region" description="Pro residues" evidence="1">
    <location>
        <begin position="394"/>
        <end position="409"/>
    </location>
</feature>
<name>A0A182QZR9_9DIPT</name>
<proteinExistence type="predicted"/>
<reference evidence="3" key="2">
    <citation type="submission" date="2020-05" db="UniProtKB">
        <authorList>
            <consortium name="EnsemblMetazoa"/>
        </authorList>
    </citation>
    <scope>IDENTIFICATION</scope>
    <source>
        <strain evidence="3">FAR1</strain>
    </source>
</reference>
<accession>A0A182QZR9</accession>
<feature type="region of interest" description="Disordered" evidence="1">
    <location>
        <begin position="383"/>
        <end position="417"/>
    </location>
</feature>
<evidence type="ECO:0000256" key="1">
    <source>
        <dbReference type="SAM" id="MobiDB-lite"/>
    </source>
</evidence>
<feature type="transmembrane region" description="Helical" evidence="2">
    <location>
        <begin position="72"/>
        <end position="90"/>
    </location>
</feature>
<organism evidence="3 4">
    <name type="scientific">Anopheles farauti</name>
    <dbReference type="NCBI Taxonomy" id="69004"/>
    <lineage>
        <taxon>Eukaryota</taxon>
        <taxon>Metazoa</taxon>
        <taxon>Ecdysozoa</taxon>
        <taxon>Arthropoda</taxon>
        <taxon>Hexapoda</taxon>
        <taxon>Insecta</taxon>
        <taxon>Pterygota</taxon>
        <taxon>Neoptera</taxon>
        <taxon>Endopterygota</taxon>
        <taxon>Diptera</taxon>
        <taxon>Nematocera</taxon>
        <taxon>Culicoidea</taxon>
        <taxon>Culicidae</taxon>
        <taxon>Anophelinae</taxon>
        <taxon>Anopheles</taxon>
    </lineage>
</organism>
<dbReference type="Proteomes" id="UP000075886">
    <property type="component" value="Unassembled WGS sequence"/>
</dbReference>
<keyword evidence="2" id="KW-1133">Transmembrane helix</keyword>
<dbReference type="AlphaFoldDB" id="A0A182QZR9"/>
<evidence type="ECO:0000313" key="3">
    <source>
        <dbReference type="EnsemblMetazoa" id="AFAF020133-PA"/>
    </source>
</evidence>